<protein>
    <submittedName>
        <fullName evidence="1">Uncharacterized protein</fullName>
    </submittedName>
</protein>
<proteinExistence type="predicted"/>
<dbReference type="GeneID" id="70187141"/>
<dbReference type="OrthoDB" id="5411916at2759"/>
<dbReference type="EMBL" id="JAGTJQ010000015">
    <property type="protein sequence ID" value="KAH7012224.1"/>
    <property type="molecule type" value="Genomic_DNA"/>
</dbReference>
<gene>
    <name evidence="1" type="ORF">B0I36DRAFT_356304</name>
</gene>
<evidence type="ECO:0000313" key="2">
    <source>
        <dbReference type="Proteomes" id="UP000756346"/>
    </source>
</evidence>
<organism evidence="1 2">
    <name type="scientific">Microdochium trichocladiopsis</name>
    <dbReference type="NCBI Taxonomy" id="1682393"/>
    <lineage>
        <taxon>Eukaryota</taxon>
        <taxon>Fungi</taxon>
        <taxon>Dikarya</taxon>
        <taxon>Ascomycota</taxon>
        <taxon>Pezizomycotina</taxon>
        <taxon>Sordariomycetes</taxon>
        <taxon>Xylariomycetidae</taxon>
        <taxon>Xylariales</taxon>
        <taxon>Microdochiaceae</taxon>
        <taxon>Microdochium</taxon>
    </lineage>
</organism>
<dbReference type="AlphaFoldDB" id="A0A9P8XTU7"/>
<dbReference type="Proteomes" id="UP000756346">
    <property type="component" value="Unassembled WGS sequence"/>
</dbReference>
<comment type="caution">
    <text evidence="1">The sequence shown here is derived from an EMBL/GenBank/DDBJ whole genome shotgun (WGS) entry which is preliminary data.</text>
</comment>
<sequence>MNFEDVSRKLDAMKIVALYRVRGGTAKGRSRKIRDLSRAFYTSATQEEGIESAVWLYEDHDAAPNIDWTEIHDITELGTKAGSGRAQIITLPDPFDPSYTTYKVSAEELVITLHPPFGKSLWGLTDKKGLESLQWILDGHARRVCVVNWCAGKVDATCLPHLPEKIKELKLCGMPRFLADPVPWNPCNHHHWIHEFVEKLQALQKLTLSGCGYRSDDLPPLRNWIDSLEINVEKEAK</sequence>
<accession>A0A9P8XTU7</accession>
<keyword evidence="2" id="KW-1185">Reference proteome</keyword>
<evidence type="ECO:0000313" key="1">
    <source>
        <dbReference type="EMBL" id="KAH7012224.1"/>
    </source>
</evidence>
<reference evidence="1" key="1">
    <citation type="journal article" date="2021" name="Nat. Commun.">
        <title>Genetic determinants of endophytism in the Arabidopsis root mycobiome.</title>
        <authorList>
            <person name="Mesny F."/>
            <person name="Miyauchi S."/>
            <person name="Thiergart T."/>
            <person name="Pickel B."/>
            <person name="Atanasova L."/>
            <person name="Karlsson M."/>
            <person name="Huettel B."/>
            <person name="Barry K.W."/>
            <person name="Haridas S."/>
            <person name="Chen C."/>
            <person name="Bauer D."/>
            <person name="Andreopoulos W."/>
            <person name="Pangilinan J."/>
            <person name="LaButti K."/>
            <person name="Riley R."/>
            <person name="Lipzen A."/>
            <person name="Clum A."/>
            <person name="Drula E."/>
            <person name="Henrissat B."/>
            <person name="Kohler A."/>
            <person name="Grigoriev I.V."/>
            <person name="Martin F.M."/>
            <person name="Hacquard S."/>
        </authorList>
    </citation>
    <scope>NUCLEOTIDE SEQUENCE</scope>
    <source>
        <strain evidence="1">MPI-CAGE-CH-0230</strain>
    </source>
</reference>
<dbReference type="RefSeq" id="XP_046004600.1">
    <property type="nucleotide sequence ID" value="XM_046157595.1"/>
</dbReference>
<name>A0A9P8XTU7_9PEZI</name>